<dbReference type="OrthoDB" id="2409959at2759"/>
<feature type="transmembrane region" description="Helical" evidence="1">
    <location>
        <begin position="149"/>
        <end position="175"/>
    </location>
</feature>
<feature type="transmembrane region" description="Helical" evidence="1">
    <location>
        <begin position="80"/>
        <end position="99"/>
    </location>
</feature>
<evidence type="ECO:0000313" key="3">
    <source>
        <dbReference type="Proteomes" id="UP000827284"/>
    </source>
</evidence>
<reference evidence="2" key="2">
    <citation type="journal article" date="2022" name="Microbiol. Resour. Announc.">
        <title>Whole-Genome Sequence of Entomortierella parvispora E1425, a Mucoromycotan Fungus Associated with Burkholderiaceae-Related Endosymbiotic Bacteria.</title>
        <authorList>
            <person name="Herlambang A."/>
            <person name="Guo Y."/>
            <person name="Takashima Y."/>
            <person name="Narisawa K."/>
            <person name="Ohta H."/>
            <person name="Nishizawa T."/>
        </authorList>
    </citation>
    <scope>NUCLEOTIDE SEQUENCE</scope>
    <source>
        <strain evidence="2">E1425</strain>
    </source>
</reference>
<accession>A0A9P3M038</accession>
<keyword evidence="3" id="KW-1185">Reference proteome</keyword>
<evidence type="ECO:0000256" key="1">
    <source>
        <dbReference type="SAM" id="Phobius"/>
    </source>
</evidence>
<sequence length="190" mass="20238">MPATLLTTQLLVSKLGLTLSAAERLHTLAPFLTPSVILNLGVGAYHLMVGLLLGTVKYAQIHSSKTATAHPYISTAHRASLMYGFASAQLAVFAGLSSWTERTNVGATVAAQTFFVSAVATYAIHGILRDTTNQLKAPHKLGERRQLPAWMVRGFMIALVIAEVGGCGVLTAGAFKTFYHILSTSSSFTM</sequence>
<dbReference type="AlphaFoldDB" id="A0A9P3M038"/>
<dbReference type="Proteomes" id="UP000827284">
    <property type="component" value="Unassembled WGS sequence"/>
</dbReference>
<feature type="transmembrane region" description="Helical" evidence="1">
    <location>
        <begin position="105"/>
        <end position="128"/>
    </location>
</feature>
<dbReference type="EMBL" id="BQFW01000012">
    <property type="protein sequence ID" value="GJJ76777.1"/>
    <property type="molecule type" value="Genomic_DNA"/>
</dbReference>
<reference evidence="2" key="1">
    <citation type="submission" date="2021-11" db="EMBL/GenBank/DDBJ databases">
        <authorList>
            <person name="Herlambang A."/>
            <person name="Guo Y."/>
            <person name="Takashima Y."/>
            <person name="Nishizawa T."/>
        </authorList>
    </citation>
    <scope>NUCLEOTIDE SEQUENCE</scope>
    <source>
        <strain evidence="2">E1425</strain>
    </source>
</reference>
<proteinExistence type="predicted"/>
<evidence type="ECO:0000313" key="2">
    <source>
        <dbReference type="EMBL" id="GJJ76777.1"/>
    </source>
</evidence>
<organism evidence="2 3">
    <name type="scientific">Entomortierella parvispora</name>
    <dbReference type="NCBI Taxonomy" id="205924"/>
    <lineage>
        <taxon>Eukaryota</taxon>
        <taxon>Fungi</taxon>
        <taxon>Fungi incertae sedis</taxon>
        <taxon>Mucoromycota</taxon>
        <taxon>Mortierellomycotina</taxon>
        <taxon>Mortierellomycetes</taxon>
        <taxon>Mortierellales</taxon>
        <taxon>Mortierellaceae</taxon>
        <taxon>Entomortierella</taxon>
    </lineage>
</organism>
<comment type="caution">
    <text evidence="2">The sequence shown here is derived from an EMBL/GenBank/DDBJ whole genome shotgun (WGS) entry which is preliminary data.</text>
</comment>
<feature type="transmembrane region" description="Helical" evidence="1">
    <location>
        <begin position="36"/>
        <end position="59"/>
    </location>
</feature>
<keyword evidence="1" id="KW-0472">Membrane</keyword>
<keyword evidence="1" id="KW-0812">Transmembrane</keyword>
<gene>
    <name evidence="2" type="ORF">EMPS_09136</name>
</gene>
<keyword evidence="1" id="KW-1133">Transmembrane helix</keyword>
<protein>
    <submittedName>
        <fullName evidence="2">Uncharacterized protein</fullName>
    </submittedName>
</protein>
<name>A0A9P3M038_9FUNG</name>